<accession>A0ABV9HQK9</accession>
<sequence length="400" mass="45641">MKNSYVILCVILIYSCISQAQTKNKKGYYIDNNGVKKEGLIKDLDWGVTPDSFTFYATENAEGKTITLAQASGFGIYDISKYERHQVNIDRSSNKLNDLSRDRNPSMQIETVFLKVELEGALTLYSHTIVEGPRFYVQKEGDLIYPLIYKRFLTYDDKINENTYFQQQLATNFSCEGLSFDASSIQYNRGDIIKYVNKYNTCKGGTSKIIRKKENTNPFKLHFIAGANFNSLKIKESDNRNFDFGSAVNPVFGFEIEYIVPNSNNKWAAFFDGRYTSYSASGISSFDSVLTNVVFMQRVDADQRFFDVGIGARHYFYLAPSSKIHLGISYGLEIISNTDITYELSDDFISNGDGSLGLSAGFSWKNFRGEIRYNTQKDHVKSKSEYTSMMLTVSYRFLQF</sequence>
<feature type="chain" id="PRO_5045456452" description="Outer membrane protein beta-barrel domain-containing protein" evidence="1">
    <location>
        <begin position="21"/>
        <end position="400"/>
    </location>
</feature>
<evidence type="ECO:0000256" key="1">
    <source>
        <dbReference type="SAM" id="SignalP"/>
    </source>
</evidence>
<evidence type="ECO:0000313" key="3">
    <source>
        <dbReference type="Proteomes" id="UP001596043"/>
    </source>
</evidence>
<dbReference type="EMBL" id="JBHSFV010000001">
    <property type="protein sequence ID" value="MFC4632474.1"/>
    <property type="molecule type" value="Genomic_DNA"/>
</dbReference>
<comment type="caution">
    <text evidence="2">The sequence shown here is derived from an EMBL/GenBank/DDBJ whole genome shotgun (WGS) entry which is preliminary data.</text>
</comment>
<dbReference type="PROSITE" id="PS51257">
    <property type="entry name" value="PROKAR_LIPOPROTEIN"/>
    <property type="match status" value="1"/>
</dbReference>
<evidence type="ECO:0008006" key="4">
    <source>
        <dbReference type="Google" id="ProtNLM"/>
    </source>
</evidence>
<keyword evidence="3" id="KW-1185">Reference proteome</keyword>
<organism evidence="2 3">
    <name type="scientific">Dokdonia ponticola</name>
    <dbReference type="NCBI Taxonomy" id="2041041"/>
    <lineage>
        <taxon>Bacteria</taxon>
        <taxon>Pseudomonadati</taxon>
        <taxon>Bacteroidota</taxon>
        <taxon>Flavobacteriia</taxon>
        <taxon>Flavobacteriales</taxon>
        <taxon>Flavobacteriaceae</taxon>
        <taxon>Dokdonia</taxon>
    </lineage>
</organism>
<proteinExistence type="predicted"/>
<reference evidence="3" key="1">
    <citation type="journal article" date="2019" name="Int. J. Syst. Evol. Microbiol.">
        <title>The Global Catalogue of Microorganisms (GCM) 10K type strain sequencing project: providing services to taxonomists for standard genome sequencing and annotation.</title>
        <authorList>
            <consortium name="The Broad Institute Genomics Platform"/>
            <consortium name="The Broad Institute Genome Sequencing Center for Infectious Disease"/>
            <person name="Wu L."/>
            <person name="Ma J."/>
        </authorList>
    </citation>
    <scope>NUCLEOTIDE SEQUENCE [LARGE SCALE GENOMIC DNA]</scope>
    <source>
        <strain evidence="3">YJ-61-S</strain>
    </source>
</reference>
<dbReference type="Proteomes" id="UP001596043">
    <property type="component" value="Unassembled WGS sequence"/>
</dbReference>
<protein>
    <recommendedName>
        <fullName evidence="4">Outer membrane protein beta-barrel domain-containing protein</fullName>
    </recommendedName>
</protein>
<dbReference type="RefSeq" id="WP_379976673.1">
    <property type="nucleotide sequence ID" value="NZ_JBHSFV010000001.1"/>
</dbReference>
<feature type="signal peptide" evidence="1">
    <location>
        <begin position="1"/>
        <end position="20"/>
    </location>
</feature>
<evidence type="ECO:0000313" key="2">
    <source>
        <dbReference type="EMBL" id="MFC4632474.1"/>
    </source>
</evidence>
<name>A0ABV9HQK9_9FLAO</name>
<gene>
    <name evidence="2" type="ORF">ACFO3O_01035</name>
</gene>
<keyword evidence="1" id="KW-0732">Signal</keyword>